<dbReference type="GO" id="GO:0008168">
    <property type="term" value="F:methyltransferase activity"/>
    <property type="evidence" value="ECO:0007669"/>
    <property type="project" value="UniProtKB-KW"/>
</dbReference>
<gene>
    <name evidence="2" type="ORF">NF557_02710</name>
</gene>
<name>A0ABY4YMB6_9MICO</name>
<evidence type="ECO:0000256" key="1">
    <source>
        <dbReference type="ARBA" id="ARBA00022679"/>
    </source>
</evidence>
<evidence type="ECO:0000313" key="3">
    <source>
        <dbReference type="Proteomes" id="UP001056535"/>
    </source>
</evidence>
<dbReference type="GO" id="GO:0032259">
    <property type="term" value="P:methylation"/>
    <property type="evidence" value="ECO:0007669"/>
    <property type="project" value="UniProtKB-KW"/>
</dbReference>
<dbReference type="PANTHER" id="PTHR43861:SF3">
    <property type="entry name" value="PUTATIVE (AFU_ORTHOLOGUE AFUA_2G14390)-RELATED"/>
    <property type="match status" value="1"/>
</dbReference>
<protein>
    <submittedName>
        <fullName evidence="2">Class I SAM-dependent methyltransferase</fullName>
    </submittedName>
</protein>
<keyword evidence="3" id="KW-1185">Reference proteome</keyword>
<evidence type="ECO:0000313" key="2">
    <source>
        <dbReference type="EMBL" id="USQ77951.1"/>
    </source>
</evidence>
<dbReference type="PANTHER" id="PTHR43861">
    <property type="entry name" value="TRANS-ACONITATE 2-METHYLTRANSFERASE-RELATED"/>
    <property type="match status" value="1"/>
</dbReference>
<proteinExistence type="predicted"/>
<sequence>MLDYGAGTGLLAQALAPHVGPLTVADPSAGMREVLTQKVGSGALPRGSRVWELDLAVEEPPEESFDLIVSLLVLHHVPDVAAALRGFAAMLAPGGRVAVCDLETEDGSFHDSSRLDVHHGFDADALSRLLTDAGFGDVEVRPAHTLTKEGRDYPLFLATATRLGR</sequence>
<dbReference type="Proteomes" id="UP001056535">
    <property type="component" value="Chromosome"/>
</dbReference>
<dbReference type="Pfam" id="PF13489">
    <property type="entry name" value="Methyltransf_23"/>
    <property type="match status" value="1"/>
</dbReference>
<keyword evidence="1" id="KW-0808">Transferase</keyword>
<accession>A0ABY4YMB6</accession>
<keyword evidence="2" id="KW-0489">Methyltransferase</keyword>
<dbReference type="SUPFAM" id="SSF53335">
    <property type="entry name" value="S-adenosyl-L-methionine-dependent methyltransferases"/>
    <property type="match status" value="1"/>
</dbReference>
<dbReference type="EMBL" id="CP099490">
    <property type="protein sequence ID" value="USQ77951.1"/>
    <property type="molecule type" value="Genomic_DNA"/>
</dbReference>
<dbReference type="Gene3D" id="3.40.50.150">
    <property type="entry name" value="Vaccinia Virus protein VP39"/>
    <property type="match status" value="1"/>
</dbReference>
<dbReference type="CDD" id="cd02440">
    <property type="entry name" value="AdoMet_MTases"/>
    <property type="match status" value="1"/>
</dbReference>
<reference evidence="2" key="1">
    <citation type="submission" date="2022-06" db="EMBL/GenBank/DDBJ databases">
        <title>Ornithinimicrobium JY.X270.</title>
        <authorList>
            <person name="Huang Y."/>
        </authorList>
    </citation>
    <scope>NUCLEOTIDE SEQUENCE</scope>
    <source>
        <strain evidence="2">JY.X270</strain>
    </source>
</reference>
<organism evidence="2 3">
    <name type="scientific">Ornithinimicrobium cryptoxanthini</name>
    <dbReference type="NCBI Taxonomy" id="2934161"/>
    <lineage>
        <taxon>Bacteria</taxon>
        <taxon>Bacillati</taxon>
        <taxon>Actinomycetota</taxon>
        <taxon>Actinomycetes</taxon>
        <taxon>Micrococcales</taxon>
        <taxon>Ornithinimicrobiaceae</taxon>
        <taxon>Ornithinimicrobium</taxon>
    </lineage>
</organism>
<dbReference type="InterPro" id="IPR029063">
    <property type="entry name" value="SAM-dependent_MTases_sf"/>
</dbReference>